<comment type="caution">
    <text evidence="3">The sequence shown here is derived from an EMBL/GenBank/DDBJ whole genome shotgun (WGS) entry which is preliminary data.</text>
</comment>
<dbReference type="PANTHER" id="PTHR35936:SF17">
    <property type="entry name" value="ARGININE-BINDING EXTRACELLULAR PROTEIN ARTP"/>
    <property type="match status" value="1"/>
</dbReference>
<sequence length="242" mass="25926">MTEHLKIQTTLASKGALRVGLNMANKLLISGTQENGTPFGVSPDVGKAIADRLGMPVIYVPYPSPGAVADGAEKDEWDIANIGAEPERAETILFTKAYCEIEATYLVPGGSPFQTAADVDSTGTRIAVKDRSAYGLWLKRNIKNAELVLIDPSEDPFLTFESEGLDALSGLRTGLQNDLKRFPGGRLLDGSFTTVQQAVGTPKKNAVAANWLEQTVLDLKQSGEIQSFIDNHKVVGLSLAPL</sequence>
<dbReference type="Proteomes" id="UP000664779">
    <property type="component" value="Unassembled WGS sequence"/>
</dbReference>
<dbReference type="Gene3D" id="3.40.190.10">
    <property type="entry name" value="Periplasmic binding protein-like II"/>
    <property type="match status" value="2"/>
</dbReference>
<keyword evidence="4" id="KW-1185">Reference proteome</keyword>
<proteinExistence type="predicted"/>
<keyword evidence="1" id="KW-0732">Signal</keyword>
<reference evidence="3" key="1">
    <citation type="submission" date="2021-03" db="EMBL/GenBank/DDBJ databases">
        <title>Roseibium sp. CAU 1637 isolated from Incheon.</title>
        <authorList>
            <person name="Kim W."/>
        </authorList>
    </citation>
    <scope>NUCLEOTIDE SEQUENCE</scope>
    <source>
        <strain evidence="3">CAU 1637</strain>
    </source>
</reference>
<dbReference type="InterPro" id="IPR001638">
    <property type="entry name" value="Solute-binding_3/MltF_N"/>
</dbReference>
<dbReference type="Pfam" id="PF00497">
    <property type="entry name" value="SBP_bac_3"/>
    <property type="match status" value="1"/>
</dbReference>
<gene>
    <name evidence="3" type="ORF">J0X15_19065</name>
</gene>
<dbReference type="SUPFAM" id="SSF53850">
    <property type="entry name" value="Periplasmic binding protein-like II"/>
    <property type="match status" value="1"/>
</dbReference>
<dbReference type="SMART" id="SM00062">
    <property type="entry name" value="PBPb"/>
    <property type="match status" value="1"/>
</dbReference>
<dbReference type="EMBL" id="JAFLNF010000010">
    <property type="protein sequence ID" value="MBO0347338.1"/>
    <property type="molecule type" value="Genomic_DNA"/>
</dbReference>
<dbReference type="RefSeq" id="WP_206944363.1">
    <property type="nucleotide sequence ID" value="NZ_JAFLNF010000010.1"/>
</dbReference>
<evidence type="ECO:0000313" key="4">
    <source>
        <dbReference type="Proteomes" id="UP000664779"/>
    </source>
</evidence>
<evidence type="ECO:0000313" key="3">
    <source>
        <dbReference type="EMBL" id="MBO0347338.1"/>
    </source>
</evidence>
<organism evidence="3 4">
    <name type="scientific">Roseibium limicola</name>
    <dbReference type="NCBI Taxonomy" id="2816037"/>
    <lineage>
        <taxon>Bacteria</taxon>
        <taxon>Pseudomonadati</taxon>
        <taxon>Pseudomonadota</taxon>
        <taxon>Alphaproteobacteria</taxon>
        <taxon>Hyphomicrobiales</taxon>
        <taxon>Stappiaceae</taxon>
        <taxon>Roseibium</taxon>
    </lineage>
</organism>
<name>A0A939ERU7_9HYPH</name>
<protein>
    <submittedName>
        <fullName evidence="3">Transporter substrate-binding domain-containing protein</fullName>
    </submittedName>
</protein>
<dbReference type="AlphaFoldDB" id="A0A939ERU7"/>
<evidence type="ECO:0000256" key="1">
    <source>
        <dbReference type="ARBA" id="ARBA00022729"/>
    </source>
</evidence>
<dbReference type="PANTHER" id="PTHR35936">
    <property type="entry name" value="MEMBRANE-BOUND LYTIC MUREIN TRANSGLYCOSYLASE F"/>
    <property type="match status" value="1"/>
</dbReference>
<feature type="domain" description="Solute-binding protein family 3/N-terminal" evidence="2">
    <location>
        <begin position="16"/>
        <end position="232"/>
    </location>
</feature>
<accession>A0A939ERU7</accession>
<evidence type="ECO:0000259" key="2">
    <source>
        <dbReference type="SMART" id="SM00062"/>
    </source>
</evidence>